<keyword evidence="3 10" id="KW-0997">Cell inner membrane</keyword>
<gene>
    <name evidence="10 12" type="primary">lpxH</name>
    <name evidence="12" type="ORF">Lqui_2219</name>
</gene>
<dbReference type="InterPro" id="IPR010138">
    <property type="entry name" value="UDP-diacylglucosamine_Hdrlase"/>
</dbReference>
<comment type="subcellular location">
    <subcellularLocation>
        <location evidence="10">Cell inner membrane</location>
        <topology evidence="10">Peripheral membrane protein</topology>
        <orientation evidence="10">Cytoplasmic side</orientation>
    </subcellularLocation>
</comment>
<keyword evidence="2 10" id="KW-0444">Lipid biosynthesis</keyword>
<feature type="binding site" evidence="10">
    <location>
        <position position="43"/>
    </location>
    <ligand>
        <name>Mn(2+)</name>
        <dbReference type="ChEBI" id="CHEBI:29035"/>
        <label>2</label>
    </ligand>
</feature>
<keyword evidence="6 10" id="KW-0378">Hydrolase</keyword>
<feature type="binding site" evidence="10">
    <location>
        <position position="196"/>
    </location>
    <ligand>
        <name>substrate</name>
    </ligand>
</feature>
<dbReference type="SUPFAM" id="SSF56300">
    <property type="entry name" value="Metallo-dependent phosphatases"/>
    <property type="match status" value="1"/>
</dbReference>
<dbReference type="GO" id="GO:0005737">
    <property type="term" value="C:cytoplasm"/>
    <property type="evidence" value="ECO:0007669"/>
    <property type="project" value="InterPro"/>
</dbReference>
<dbReference type="UniPathway" id="UPA00359">
    <property type="reaction ID" value="UER00480"/>
</dbReference>
<dbReference type="GO" id="GO:0019897">
    <property type="term" value="C:extrinsic component of plasma membrane"/>
    <property type="evidence" value="ECO:0007669"/>
    <property type="project" value="UniProtKB-UniRule"/>
</dbReference>
<reference evidence="12 13" key="1">
    <citation type="submission" date="2015-11" db="EMBL/GenBank/DDBJ databases">
        <title>Genomic analysis of 38 Legionella species identifies large and diverse effector repertoires.</title>
        <authorList>
            <person name="Burstein D."/>
            <person name="Amaro F."/>
            <person name="Zusman T."/>
            <person name="Lifshitz Z."/>
            <person name="Cohen O."/>
            <person name="Gilbert J.A."/>
            <person name="Pupko T."/>
            <person name="Shuman H.A."/>
            <person name="Segal G."/>
        </authorList>
    </citation>
    <scope>NUCLEOTIDE SEQUENCE [LARGE SCALE GENOMIC DNA]</scope>
    <source>
        <strain evidence="12 13">CDC#1442-AUS-E</strain>
    </source>
</reference>
<organism evidence="12 13">
    <name type="scientific">Legionella quinlivanii</name>
    <dbReference type="NCBI Taxonomy" id="45073"/>
    <lineage>
        <taxon>Bacteria</taxon>
        <taxon>Pseudomonadati</taxon>
        <taxon>Pseudomonadota</taxon>
        <taxon>Gammaproteobacteria</taxon>
        <taxon>Legionellales</taxon>
        <taxon>Legionellaceae</taxon>
        <taxon>Legionella</taxon>
    </lineage>
</organism>
<dbReference type="RefSeq" id="WP_058508307.1">
    <property type="nucleotide sequence ID" value="NZ_CAAAIK010000009.1"/>
</dbReference>
<keyword evidence="8 10" id="KW-0472">Membrane</keyword>
<dbReference type="HAMAP" id="MF_00575">
    <property type="entry name" value="LpxH"/>
    <property type="match status" value="1"/>
</dbReference>
<dbReference type="PANTHER" id="PTHR34990">
    <property type="entry name" value="UDP-2,3-DIACYLGLUCOSAMINE HYDROLASE-RELATED"/>
    <property type="match status" value="1"/>
</dbReference>
<feature type="binding site" evidence="10">
    <location>
        <position position="165"/>
    </location>
    <ligand>
        <name>substrate</name>
    </ligand>
</feature>
<dbReference type="Gene3D" id="3.60.21.10">
    <property type="match status" value="1"/>
</dbReference>
<dbReference type="NCBIfam" id="NF003743">
    <property type="entry name" value="PRK05340.1"/>
    <property type="match status" value="1"/>
</dbReference>
<dbReference type="EC" id="3.6.1.54" evidence="10"/>
<comment type="similarity">
    <text evidence="10">Belongs to the LpxH family.</text>
</comment>
<dbReference type="InterPro" id="IPR043461">
    <property type="entry name" value="LpxH-like"/>
</dbReference>
<keyword evidence="9 10" id="KW-0464">Manganese</keyword>
<evidence type="ECO:0000256" key="10">
    <source>
        <dbReference type="HAMAP-Rule" id="MF_00575"/>
    </source>
</evidence>
<feature type="binding site" evidence="10">
    <location>
        <position position="9"/>
    </location>
    <ligand>
        <name>Mn(2+)</name>
        <dbReference type="ChEBI" id="CHEBI:29035"/>
        <label>1</label>
    </ligand>
</feature>
<evidence type="ECO:0000256" key="2">
    <source>
        <dbReference type="ARBA" id="ARBA00022516"/>
    </source>
</evidence>
<dbReference type="InterPro" id="IPR004843">
    <property type="entry name" value="Calcineurin-like_PHP"/>
</dbReference>
<comment type="caution">
    <text evidence="10">Lacks conserved residue(s) required for the propagation of feature annotation.</text>
</comment>
<dbReference type="AlphaFoldDB" id="A0A0W0XUU7"/>
<accession>A0A0W0XUU7</accession>
<feature type="binding site" evidence="10">
    <location>
        <position position="162"/>
    </location>
    <ligand>
        <name>substrate</name>
    </ligand>
</feature>
<keyword evidence="4 10" id="KW-0441">Lipid A biosynthesis</keyword>
<evidence type="ECO:0000259" key="11">
    <source>
        <dbReference type="Pfam" id="PF00149"/>
    </source>
</evidence>
<comment type="function">
    <text evidence="10">Hydrolyzes the pyrophosphate bond of UDP-2,3-diacylglucosamine to yield 2,3-diacylglucosamine 1-phosphate (lipid X) and UMP by catalyzing the attack of water at the alpha-P atom. Involved in the biosynthesis of lipid A, a phosphorylated glycolipid that anchors the lipopolysaccharide to the outer membrane of the cell.</text>
</comment>
<dbReference type="Proteomes" id="UP000054618">
    <property type="component" value="Unassembled WGS sequence"/>
</dbReference>
<dbReference type="CDD" id="cd07398">
    <property type="entry name" value="MPP_YbbF-LpxH"/>
    <property type="match status" value="1"/>
</dbReference>
<feature type="binding site" evidence="10">
    <location>
        <position position="81"/>
    </location>
    <ligand>
        <name>Mn(2+)</name>
        <dbReference type="ChEBI" id="CHEBI:29035"/>
        <label>2</label>
    </ligand>
</feature>
<dbReference type="EMBL" id="LNYS01000018">
    <property type="protein sequence ID" value="KTD47955.1"/>
    <property type="molecule type" value="Genomic_DNA"/>
</dbReference>
<evidence type="ECO:0000256" key="8">
    <source>
        <dbReference type="ARBA" id="ARBA00023136"/>
    </source>
</evidence>
<protein>
    <recommendedName>
        <fullName evidence="10">UDP-2,3-diacylglucosamine hydrolase</fullName>
        <ecNumber evidence="10">3.6.1.54</ecNumber>
    </recommendedName>
    <alternativeName>
        <fullName evidence="10">UDP-2,3-diacylglucosamine diphosphatase</fullName>
    </alternativeName>
</protein>
<feature type="binding site" evidence="10">
    <location>
        <position position="43"/>
    </location>
    <ligand>
        <name>Mn(2+)</name>
        <dbReference type="ChEBI" id="CHEBI:29035"/>
        <label>1</label>
    </ligand>
</feature>
<keyword evidence="5 10" id="KW-0479">Metal-binding</keyword>
<evidence type="ECO:0000256" key="7">
    <source>
        <dbReference type="ARBA" id="ARBA00023098"/>
    </source>
</evidence>
<sequence length="242" mass="28192">MLEAVFISDLHLHPGDNDIARRFETFLNWIKNNPCRKLYILGDFFHAWAGDDGMNPWSEKIAGSLRELRSIGIHTYFMHGNRDFLIGHQFIEKASLQLLADPCIIQLDGQAILLSHGDRYCTLDKAHQRFRRLTRNKLFRFLFLSLPLSTRNRMVERVRQQSKSNRSLSYESMDVVADDCIKEMQFQKTPILVHGHTHKPGLSEYLMPDHSMLRRFVLSDWDNTPKILSFDSVKGLSFISLE</sequence>
<dbReference type="PATRIC" id="fig|45073.5.peg.2343"/>
<keyword evidence="13" id="KW-1185">Reference proteome</keyword>
<name>A0A0W0XUU7_9GAMM</name>
<feature type="binding site" evidence="10">
    <location>
        <position position="116"/>
    </location>
    <ligand>
        <name>Mn(2+)</name>
        <dbReference type="ChEBI" id="CHEBI:29035"/>
        <label>2</label>
    </ligand>
</feature>
<evidence type="ECO:0000256" key="1">
    <source>
        <dbReference type="ARBA" id="ARBA00022475"/>
    </source>
</evidence>
<comment type="caution">
    <text evidence="12">The sequence shown here is derived from an EMBL/GenBank/DDBJ whole genome shotgun (WGS) entry which is preliminary data.</text>
</comment>
<evidence type="ECO:0000256" key="5">
    <source>
        <dbReference type="ARBA" id="ARBA00022723"/>
    </source>
</evidence>
<feature type="binding site" evidence="10">
    <location>
        <position position="198"/>
    </location>
    <ligand>
        <name>Mn(2+)</name>
        <dbReference type="ChEBI" id="CHEBI:29035"/>
        <label>1</label>
    </ligand>
</feature>
<feature type="binding site" evidence="10">
    <location>
        <position position="124"/>
    </location>
    <ligand>
        <name>substrate</name>
    </ligand>
</feature>
<evidence type="ECO:0000313" key="12">
    <source>
        <dbReference type="EMBL" id="KTD47955.1"/>
    </source>
</evidence>
<proteinExistence type="inferred from homology"/>
<dbReference type="Pfam" id="PF00149">
    <property type="entry name" value="Metallophos"/>
    <property type="match status" value="1"/>
</dbReference>
<feature type="binding site" evidence="10">
    <location>
        <position position="196"/>
    </location>
    <ligand>
        <name>Mn(2+)</name>
        <dbReference type="ChEBI" id="CHEBI:29035"/>
        <label>2</label>
    </ligand>
</feature>
<evidence type="ECO:0000256" key="4">
    <source>
        <dbReference type="ARBA" id="ARBA00022556"/>
    </source>
</evidence>
<dbReference type="InterPro" id="IPR029052">
    <property type="entry name" value="Metallo-depent_PP-like"/>
</dbReference>
<feature type="domain" description="Calcineurin-like phosphoesterase" evidence="11">
    <location>
        <begin position="5"/>
        <end position="200"/>
    </location>
</feature>
<dbReference type="NCBIfam" id="TIGR01854">
    <property type="entry name" value="lipid_A_lpxH"/>
    <property type="match status" value="1"/>
</dbReference>
<evidence type="ECO:0000256" key="3">
    <source>
        <dbReference type="ARBA" id="ARBA00022519"/>
    </source>
</evidence>
<evidence type="ECO:0000313" key="13">
    <source>
        <dbReference type="Proteomes" id="UP000054618"/>
    </source>
</evidence>
<keyword evidence="7 10" id="KW-0443">Lipid metabolism</keyword>
<keyword evidence="1 10" id="KW-1003">Cell membrane</keyword>
<dbReference type="GO" id="GO:0030145">
    <property type="term" value="F:manganese ion binding"/>
    <property type="evidence" value="ECO:0007669"/>
    <property type="project" value="UniProtKB-UniRule"/>
</dbReference>
<evidence type="ECO:0000256" key="9">
    <source>
        <dbReference type="ARBA" id="ARBA00023211"/>
    </source>
</evidence>
<feature type="binding site" evidence="10">
    <location>
        <begin position="81"/>
        <end position="82"/>
    </location>
    <ligand>
        <name>substrate</name>
    </ligand>
</feature>
<dbReference type="PANTHER" id="PTHR34990:SF1">
    <property type="entry name" value="UDP-2,3-DIACYLGLUCOSAMINE HYDROLASE"/>
    <property type="match status" value="1"/>
</dbReference>
<comment type="catalytic activity">
    <reaction evidence="10">
        <text>UDP-2-N,3-O-bis[(3R)-3-hydroxytetradecanoyl]-alpha-D-glucosamine + H2O = 2-N,3-O-bis[(3R)-3-hydroxytetradecanoyl]-alpha-D-glucosaminyl 1-phosphate + UMP + 2 H(+)</text>
        <dbReference type="Rhea" id="RHEA:25213"/>
        <dbReference type="ChEBI" id="CHEBI:15377"/>
        <dbReference type="ChEBI" id="CHEBI:15378"/>
        <dbReference type="ChEBI" id="CHEBI:57865"/>
        <dbReference type="ChEBI" id="CHEBI:57957"/>
        <dbReference type="ChEBI" id="CHEBI:78847"/>
        <dbReference type="EC" id="3.6.1.54"/>
    </reaction>
</comment>
<dbReference type="GO" id="GO:0009245">
    <property type="term" value="P:lipid A biosynthetic process"/>
    <property type="evidence" value="ECO:0007669"/>
    <property type="project" value="UniProtKB-UniRule"/>
</dbReference>
<dbReference type="OrthoDB" id="9783283at2"/>
<dbReference type="STRING" id="45073.Lqui_2219"/>
<evidence type="ECO:0000256" key="6">
    <source>
        <dbReference type="ARBA" id="ARBA00022801"/>
    </source>
</evidence>
<comment type="cofactor">
    <cofactor evidence="10">
        <name>Mn(2+)</name>
        <dbReference type="ChEBI" id="CHEBI:29035"/>
    </cofactor>
    <text evidence="10">Binds 2 Mn(2+) ions per subunit in a binuclear metal center.</text>
</comment>
<comment type="pathway">
    <text evidence="10">Glycolipid biosynthesis; lipid IV(A) biosynthesis; lipid IV(A) from (3R)-3-hydroxytetradecanoyl-[acyl-carrier-protein] and UDP-N-acetyl-alpha-D-glucosamine: step 4/6.</text>
</comment>
<feature type="binding site" evidence="10">
    <location>
        <position position="11"/>
    </location>
    <ligand>
        <name>Mn(2+)</name>
        <dbReference type="ChEBI" id="CHEBI:29035"/>
        <label>1</label>
    </ligand>
</feature>
<dbReference type="GO" id="GO:0008758">
    <property type="term" value="F:UDP-2,3-diacylglucosamine hydrolase activity"/>
    <property type="evidence" value="ECO:0007669"/>
    <property type="project" value="UniProtKB-UniRule"/>
</dbReference>